<gene>
    <name evidence="1" type="ORF">GB883_07560</name>
</gene>
<sequence length="214" mass="24219">METQGGTKRSVVLDRLARGLAQRASGGRILRVAIDGPDGSGKTTFTRQLGDVLHPMLIDHAEVRRFSGDDHMIPMQVRRSDAAADPRWLYENFLDVARIREIARGEPAQSPPGTVVLIEGMTLQRPELADLWDVTVYITVPAALAIERARARYATFIDSTNEQEELEGLEERYRERYVPAFRLYADMVQPRGRADVVIEMHDFEAPLVLRWGDF</sequence>
<dbReference type="AlphaFoldDB" id="A0A7J5UQP0"/>
<evidence type="ECO:0000313" key="1">
    <source>
        <dbReference type="EMBL" id="KAE8764735.1"/>
    </source>
</evidence>
<organism evidence="1 2">
    <name type="scientific">Georgenia thermotolerans</name>
    <dbReference type="NCBI Taxonomy" id="527326"/>
    <lineage>
        <taxon>Bacteria</taxon>
        <taxon>Bacillati</taxon>
        <taxon>Actinomycetota</taxon>
        <taxon>Actinomycetes</taxon>
        <taxon>Micrococcales</taxon>
        <taxon>Bogoriellaceae</taxon>
        <taxon>Georgenia</taxon>
    </lineage>
</organism>
<evidence type="ECO:0000313" key="2">
    <source>
        <dbReference type="Proteomes" id="UP000451860"/>
    </source>
</evidence>
<dbReference type="OrthoDB" id="572586at2"/>
<dbReference type="Proteomes" id="UP000451860">
    <property type="component" value="Unassembled WGS sequence"/>
</dbReference>
<dbReference type="RefSeq" id="WP_152203467.1">
    <property type="nucleotide sequence ID" value="NZ_VUKF01000028.1"/>
</dbReference>
<evidence type="ECO:0008006" key="3">
    <source>
        <dbReference type="Google" id="ProtNLM"/>
    </source>
</evidence>
<proteinExistence type="predicted"/>
<dbReference type="EMBL" id="WHJE01000024">
    <property type="protein sequence ID" value="KAE8764735.1"/>
    <property type="molecule type" value="Genomic_DNA"/>
</dbReference>
<comment type="caution">
    <text evidence="1">The sequence shown here is derived from an EMBL/GenBank/DDBJ whole genome shotgun (WGS) entry which is preliminary data.</text>
</comment>
<name>A0A7J5UQP0_9MICO</name>
<dbReference type="SUPFAM" id="SSF52540">
    <property type="entry name" value="P-loop containing nucleoside triphosphate hydrolases"/>
    <property type="match status" value="1"/>
</dbReference>
<keyword evidence="2" id="KW-1185">Reference proteome</keyword>
<dbReference type="InterPro" id="IPR027417">
    <property type="entry name" value="P-loop_NTPase"/>
</dbReference>
<reference evidence="1 2" key="1">
    <citation type="submission" date="2019-10" db="EMBL/GenBank/DDBJ databases">
        <title>Georgenia wutianyii sp. nov. and Georgenia yuyongxinii sp. nov. isolated from plateau pika (Ochotona curzoniae) in the Qinghai-Tibet plateau of China.</title>
        <authorList>
            <person name="Tian Z."/>
        </authorList>
    </citation>
    <scope>NUCLEOTIDE SEQUENCE [LARGE SCALE GENOMIC DNA]</scope>
    <source>
        <strain evidence="1 2">DSM 21501</strain>
    </source>
</reference>
<protein>
    <recommendedName>
        <fullName evidence="3">Uridine kinase</fullName>
    </recommendedName>
</protein>
<dbReference type="Gene3D" id="3.40.50.300">
    <property type="entry name" value="P-loop containing nucleotide triphosphate hydrolases"/>
    <property type="match status" value="1"/>
</dbReference>
<accession>A0A7J5UQP0</accession>